<dbReference type="PIRSF" id="PIRSF017082">
    <property type="entry name" value="YflP"/>
    <property type="match status" value="1"/>
</dbReference>
<organism evidence="2 3">
    <name type="scientific">Nocardia ignorata</name>
    <dbReference type="NCBI Taxonomy" id="145285"/>
    <lineage>
        <taxon>Bacteria</taxon>
        <taxon>Bacillati</taxon>
        <taxon>Actinomycetota</taxon>
        <taxon>Actinomycetes</taxon>
        <taxon>Mycobacteriales</taxon>
        <taxon>Nocardiaceae</taxon>
        <taxon>Nocardia</taxon>
    </lineage>
</organism>
<dbReference type="AlphaFoldDB" id="A0A4V3CQE8"/>
<comment type="similarity">
    <text evidence="1">Belongs to the UPF0065 (bug) family.</text>
</comment>
<gene>
    <name evidence="2" type="ORF">DFR75_1011044</name>
</gene>
<evidence type="ECO:0000256" key="1">
    <source>
        <dbReference type="ARBA" id="ARBA00006987"/>
    </source>
</evidence>
<reference evidence="2 3" key="1">
    <citation type="submission" date="2019-03" db="EMBL/GenBank/DDBJ databases">
        <title>Genomic Encyclopedia of Type Strains, Phase IV (KMG-IV): sequencing the most valuable type-strain genomes for metagenomic binning, comparative biology and taxonomic classification.</title>
        <authorList>
            <person name="Goeker M."/>
        </authorList>
    </citation>
    <scope>NUCLEOTIDE SEQUENCE [LARGE SCALE GENOMIC DNA]</scope>
    <source>
        <strain evidence="2 3">DSM 44496</strain>
    </source>
</reference>
<dbReference type="EMBL" id="SNXK01000001">
    <property type="protein sequence ID" value="TDP41939.1"/>
    <property type="molecule type" value="Genomic_DNA"/>
</dbReference>
<dbReference type="PANTHER" id="PTHR42928">
    <property type="entry name" value="TRICARBOXYLATE-BINDING PROTEIN"/>
    <property type="match status" value="1"/>
</dbReference>
<protein>
    <submittedName>
        <fullName evidence="2">Putative tricarboxylic transport membrane protein</fullName>
    </submittedName>
</protein>
<evidence type="ECO:0000313" key="3">
    <source>
        <dbReference type="Proteomes" id="UP000295087"/>
    </source>
</evidence>
<dbReference type="Proteomes" id="UP000295087">
    <property type="component" value="Unassembled WGS sequence"/>
</dbReference>
<proteinExistence type="inferred from homology"/>
<dbReference type="Pfam" id="PF03401">
    <property type="entry name" value="TctC"/>
    <property type="match status" value="1"/>
</dbReference>
<evidence type="ECO:0000313" key="2">
    <source>
        <dbReference type="EMBL" id="TDP41939.1"/>
    </source>
</evidence>
<dbReference type="Gene3D" id="3.40.190.10">
    <property type="entry name" value="Periplasmic binding protein-like II"/>
    <property type="match status" value="1"/>
</dbReference>
<dbReference type="InterPro" id="IPR005064">
    <property type="entry name" value="BUG"/>
</dbReference>
<name>A0A4V3CQE8_NOCIG</name>
<sequence>MHRVPRSVRWILGVLGVVVLVVAAGLDANRSGHGADARAKLTVIAPAAAGGGWDLVAREAQQALRGDGIVNNVQVVNVPGAGGTIGLGQLSTQTGVATTIMVTGTVMMGGIARNGSPVELADMTPIARLAEDFEVIVVPADSPYRTLDDLIRDWRTNPATTPVGGGSAGGIDHMLAAQLAEAAGIPAAQVRYAAYAGGGELTINLLSTAPGTPGIGISGFNDFRDLIEDGRLRPLAVVAPGRLPGLEATPTMAEAGYPQVDLVNWRGFVAPPGLSEQEQKELIDIVTEMTRTESWRDAVARNRWQETFLAGEAFRQFLAEEQTRITEIVEDLGLS</sequence>
<dbReference type="CDD" id="cd07012">
    <property type="entry name" value="PBP2_Bug_TTT"/>
    <property type="match status" value="1"/>
</dbReference>
<dbReference type="Gene3D" id="3.40.190.150">
    <property type="entry name" value="Bordetella uptake gene, domain 1"/>
    <property type="match status" value="1"/>
</dbReference>
<dbReference type="PANTHER" id="PTHR42928:SF3">
    <property type="entry name" value="UPF0065 PROTEIN YFLP"/>
    <property type="match status" value="1"/>
</dbReference>
<accession>A0A4V3CQE8</accession>
<dbReference type="InterPro" id="IPR042100">
    <property type="entry name" value="Bug_dom1"/>
</dbReference>
<keyword evidence="3" id="KW-1185">Reference proteome</keyword>
<dbReference type="RefSeq" id="WP_067493124.1">
    <property type="nucleotide sequence ID" value="NZ_JBHXPO010000001.1"/>
</dbReference>
<comment type="caution">
    <text evidence="2">The sequence shown here is derived from an EMBL/GenBank/DDBJ whole genome shotgun (WGS) entry which is preliminary data.</text>
</comment>
<dbReference type="SUPFAM" id="SSF53850">
    <property type="entry name" value="Periplasmic binding protein-like II"/>
    <property type="match status" value="1"/>
</dbReference>